<evidence type="ECO:0000256" key="3">
    <source>
        <dbReference type="ARBA" id="ARBA00022525"/>
    </source>
</evidence>
<reference evidence="5" key="2">
    <citation type="submission" date="2018-10" db="EMBL/GenBank/DDBJ databases">
        <title>Effector identification in a new, highly contiguous assembly of the strawberry crown rot pathogen Phytophthora cactorum.</title>
        <authorList>
            <person name="Armitage A.D."/>
            <person name="Nellist C.F."/>
            <person name="Bates H."/>
            <person name="Vickerstaff R.J."/>
            <person name="Harrison R.J."/>
        </authorList>
    </citation>
    <scope>NUCLEOTIDE SEQUENCE</scope>
    <source>
        <strain evidence="5">4032</strain>
        <strain evidence="6">4040</strain>
    </source>
</reference>
<feature type="domain" description="Crinkler effector protein N-terminal" evidence="4">
    <location>
        <begin position="2"/>
        <end position="74"/>
    </location>
</feature>
<dbReference type="EMBL" id="MJFZ01000071">
    <property type="protein sequence ID" value="RAW39221.1"/>
    <property type="molecule type" value="Genomic_DNA"/>
</dbReference>
<dbReference type="Proteomes" id="UP000774804">
    <property type="component" value="Unassembled WGS sequence"/>
</dbReference>
<comment type="subcellular location">
    <subcellularLocation>
        <location evidence="1">Host cell</location>
    </subcellularLocation>
    <subcellularLocation>
        <location evidence="2">Secreted</location>
    </subcellularLocation>
</comment>
<dbReference type="GO" id="GO:0043657">
    <property type="term" value="C:host cell"/>
    <property type="evidence" value="ECO:0007669"/>
    <property type="project" value="UniProtKB-SubCell"/>
</dbReference>
<dbReference type="Proteomes" id="UP000736787">
    <property type="component" value="Unassembled WGS sequence"/>
</dbReference>
<name>A0A329SRQ8_9STRA</name>
<dbReference type="VEuPathDB" id="FungiDB:PC110_g4551"/>
<dbReference type="OrthoDB" id="167272at2759"/>
<keyword evidence="8" id="KW-1185">Reference proteome</keyword>
<dbReference type="EMBL" id="RCMK01000029">
    <property type="protein sequence ID" value="KAG2953098.1"/>
    <property type="molecule type" value="Genomic_DNA"/>
</dbReference>
<dbReference type="GO" id="GO:0005576">
    <property type="term" value="C:extracellular region"/>
    <property type="evidence" value="ECO:0007669"/>
    <property type="project" value="UniProtKB-SubCell"/>
</dbReference>
<protein>
    <recommendedName>
        <fullName evidence="4">Crinkler effector protein N-terminal domain-containing protein</fullName>
    </recommendedName>
</protein>
<dbReference type="EMBL" id="RCMI01000019">
    <property type="protein sequence ID" value="KAG2942308.1"/>
    <property type="molecule type" value="Genomic_DNA"/>
</dbReference>
<proteinExistence type="predicted"/>
<organism evidence="7 8">
    <name type="scientific">Phytophthora cactorum</name>
    <dbReference type="NCBI Taxonomy" id="29920"/>
    <lineage>
        <taxon>Eukaryota</taxon>
        <taxon>Sar</taxon>
        <taxon>Stramenopiles</taxon>
        <taxon>Oomycota</taxon>
        <taxon>Peronosporomycetes</taxon>
        <taxon>Peronosporales</taxon>
        <taxon>Peronosporaceae</taxon>
        <taxon>Phytophthora</taxon>
    </lineage>
</organism>
<evidence type="ECO:0000313" key="5">
    <source>
        <dbReference type="EMBL" id="KAG2942308.1"/>
    </source>
</evidence>
<evidence type="ECO:0000256" key="1">
    <source>
        <dbReference type="ARBA" id="ARBA00004340"/>
    </source>
</evidence>
<dbReference type="InterPro" id="IPR045379">
    <property type="entry name" value="Crinkler_N"/>
</dbReference>
<evidence type="ECO:0000256" key="2">
    <source>
        <dbReference type="ARBA" id="ARBA00004613"/>
    </source>
</evidence>
<evidence type="ECO:0000313" key="8">
    <source>
        <dbReference type="Proteomes" id="UP000251314"/>
    </source>
</evidence>
<accession>A0A329SRQ8</accession>
<evidence type="ECO:0000313" key="6">
    <source>
        <dbReference type="EMBL" id="KAG2953098.1"/>
    </source>
</evidence>
<sequence>MVKLSCAFVGTAGSTFPVDIDASLSVGGLKDATKAKQANKLKNVDAKNLQLYLAKEGNVWVTEAEVKNDDEKENMLETK</sequence>
<evidence type="ECO:0000259" key="4">
    <source>
        <dbReference type="Pfam" id="PF20147"/>
    </source>
</evidence>
<keyword evidence="3" id="KW-0964">Secreted</keyword>
<dbReference type="AlphaFoldDB" id="A0A329SRQ8"/>
<dbReference type="Proteomes" id="UP000251314">
    <property type="component" value="Unassembled WGS sequence"/>
</dbReference>
<gene>
    <name evidence="7" type="ORF">PC110_g4551</name>
    <name evidence="5" type="ORF">PC115_g1532</name>
    <name evidence="6" type="ORF">PC117_g2300</name>
</gene>
<comment type="caution">
    <text evidence="7">The sequence shown here is derived from an EMBL/GenBank/DDBJ whole genome shotgun (WGS) entry which is preliminary data.</text>
</comment>
<dbReference type="Pfam" id="PF20147">
    <property type="entry name" value="Crinkler"/>
    <property type="match status" value="1"/>
</dbReference>
<reference evidence="7 8" key="1">
    <citation type="submission" date="2018-01" db="EMBL/GenBank/DDBJ databases">
        <title>Draft genome of the strawberry crown rot pathogen Phytophthora cactorum.</title>
        <authorList>
            <person name="Armitage A.D."/>
            <person name="Lysoe E."/>
            <person name="Nellist C.F."/>
            <person name="Harrison R.J."/>
            <person name="Brurberg M.B."/>
        </authorList>
    </citation>
    <scope>NUCLEOTIDE SEQUENCE [LARGE SCALE GENOMIC DNA]</scope>
    <source>
        <strain evidence="7 8">10300</strain>
    </source>
</reference>
<evidence type="ECO:0000313" key="7">
    <source>
        <dbReference type="EMBL" id="RAW39221.1"/>
    </source>
</evidence>